<name>A0ABS6WJ66_9HYPH</name>
<dbReference type="Pfam" id="PF04198">
    <property type="entry name" value="Sugar-bind"/>
    <property type="match status" value="1"/>
</dbReference>
<dbReference type="InterPro" id="IPR007324">
    <property type="entry name" value="Sugar-bd_dom_put"/>
</dbReference>
<evidence type="ECO:0000313" key="6">
    <source>
        <dbReference type="Proteomes" id="UP001430804"/>
    </source>
</evidence>
<keyword evidence="1" id="KW-0805">Transcription regulation</keyword>
<dbReference type="RefSeq" id="WP_219157796.1">
    <property type="nucleotide sequence ID" value="NZ_JAHWQX010000001.1"/>
</dbReference>
<evidence type="ECO:0000259" key="4">
    <source>
        <dbReference type="Pfam" id="PF04198"/>
    </source>
</evidence>
<dbReference type="EMBL" id="JAHWQX010000001">
    <property type="protein sequence ID" value="MBW3095993.1"/>
    <property type="molecule type" value="Genomic_DNA"/>
</dbReference>
<dbReference type="PANTHER" id="PTHR34294">
    <property type="entry name" value="TRANSCRIPTIONAL REGULATOR-RELATED"/>
    <property type="match status" value="1"/>
</dbReference>
<dbReference type="InterPro" id="IPR051054">
    <property type="entry name" value="SorC_transcr_regulators"/>
</dbReference>
<evidence type="ECO:0000313" key="5">
    <source>
        <dbReference type="EMBL" id="MBW3095993.1"/>
    </source>
</evidence>
<evidence type="ECO:0000256" key="1">
    <source>
        <dbReference type="ARBA" id="ARBA00023015"/>
    </source>
</evidence>
<accession>A0ABS6WJ66</accession>
<dbReference type="Proteomes" id="UP001430804">
    <property type="component" value="Unassembled WGS sequence"/>
</dbReference>
<keyword evidence="3" id="KW-0804">Transcription</keyword>
<gene>
    <name evidence="5" type="ORF">KY465_01730</name>
</gene>
<sequence length="324" mass="34894">MRNVSKSEQRRAKRQVLLADVAEMYFIKQMTQGAIAKKISTTPSNVSRMISDCQRLGIVRITINRPRVEDDTLSSELAERFKLVDARVVVSDEHDPGQISRTVAAAGAEMLKDNLVVSGTLGITWGRTLLSIIEEFGEPVNNGGTVVQLAGSIGATHEEFDAVSLVHRLADLLHARPAYLSAPFFVDDPAVAASLLKNSSNLEARRSSLQCDVVIIGVGNLDPQHSTLLNSGHLSEAERQHILDGPGVAEICGHPITVDGQLASPDFSKRIISIRPEEILSAKTRIAIAARPNIVQPTLAALHGGYVTHLVANVETANALLAED</sequence>
<feature type="domain" description="Sugar-binding" evidence="4">
    <location>
        <begin position="70"/>
        <end position="322"/>
    </location>
</feature>
<evidence type="ECO:0000256" key="2">
    <source>
        <dbReference type="ARBA" id="ARBA00023125"/>
    </source>
</evidence>
<comment type="caution">
    <text evidence="5">The sequence shown here is derived from an EMBL/GenBank/DDBJ whole genome shotgun (WGS) entry which is preliminary data.</text>
</comment>
<keyword evidence="6" id="KW-1185">Reference proteome</keyword>
<reference evidence="5" key="1">
    <citation type="submission" date="2021-07" db="EMBL/GenBank/DDBJ databases">
        <title>Pseudohoeflea marina sp. nov. a polyhydroxyalcanoate-producing bacterium.</title>
        <authorList>
            <person name="Zheng W."/>
            <person name="Yu S."/>
            <person name="Huang Y."/>
        </authorList>
    </citation>
    <scope>NUCLEOTIDE SEQUENCE</scope>
    <source>
        <strain evidence="5">DP4N28-3</strain>
    </source>
</reference>
<evidence type="ECO:0000256" key="3">
    <source>
        <dbReference type="ARBA" id="ARBA00023163"/>
    </source>
</evidence>
<proteinExistence type="predicted"/>
<protein>
    <recommendedName>
        <fullName evidence="4">Sugar-binding domain-containing protein</fullName>
    </recommendedName>
</protein>
<dbReference type="PANTHER" id="PTHR34294:SF1">
    <property type="entry name" value="TRANSCRIPTIONAL REGULATOR LSRR"/>
    <property type="match status" value="1"/>
</dbReference>
<organism evidence="5 6">
    <name type="scientific">Pseudohoeflea coraliihabitans</name>
    <dbReference type="NCBI Taxonomy" id="2860393"/>
    <lineage>
        <taxon>Bacteria</taxon>
        <taxon>Pseudomonadati</taxon>
        <taxon>Pseudomonadota</taxon>
        <taxon>Alphaproteobacteria</taxon>
        <taxon>Hyphomicrobiales</taxon>
        <taxon>Rhizobiaceae</taxon>
        <taxon>Pseudohoeflea</taxon>
    </lineage>
</organism>
<keyword evidence="2" id="KW-0238">DNA-binding</keyword>